<organism evidence="1 2">
    <name type="scientific">Limnobacter thiooxidans</name>
    <dbReference type="NCBI Taxonomy" id="131080"/>
    <lineage>
        <taxon>Bacteria</taxon>
        <taxon>Pseudomonadati</taxon>
        <taxon>Pseudomonadota</taxon>
        <taxon>Betaproteobacteria</taxon>
        <taxon>Burkholderiales</taxon>
        <taxon>Burkholderiaceae</taxon>
        <taxon>Limnobacter</taxon>
    </lineage>
</organism>
<name>A0AA86IYB3_9BURK</name>
<accession>A0AA86IYB3</accession>
<evidence type="ECO:0000313" key="1">
    <source>
        <dbReference type="EMBL" id="BET25533.1"/>
    </source>
</evidence>
<dbReference type="Pfam" id="PF03646">
    <property type="entry name" value="FlaG"/>
    <property type="match status" value="1"/>
</dbReference>
<dbReference type="EMBL" id="AP028947">
    <property type="protein sequence ID" value="BET25533.1"/>
    <property type="molecule type" value="Genomic_DNA"/>
</dbReference>
<dbReference type="InterPro" id="IPR035924">
    <property type="entry name" value="FlaG-like_sf"/>
</dbReference>
<proteinExistence type="predicted"/>
<gene>
    <name evidence="1" type="ORF">RGQ30_10340</name>
</gene>
<dbReference type="Proteomes" id="UP001329151">
    <property type="component" value="Chromosome"/>
</dbReference>
<evidence type="ECO:0008006" key="3">
    <source>
        <dbReference type="Google" id="ProtNLM"/>
    </source>
</evidence>
<protein>
    <recommendedName>
        <fullName evidence="3">Flagellar protein FlaG</fullName>
    </recommendedName>
</protein>
<dbReference type="PANTHER" id="PTHR37166">
    <property type="entry name" value="PROTEIN FLAG"/>
    <property type="match status" value="1"/>
</dbReference>
<dbReference type="InterPro" id="IPR005186">
    <property type="entry name" value="FlaG"/>
</dbReference>
<reference evidence="1 2" key="1">
    <citation type="submission" date="2023-10" db="EMBL/GenBank/DDBJ databases">
        <title>Complete Genome Sequence of Limnobacter thiooxidans CS-K2T, Isolated from freshwater lake sediments in Bavaria, Germany.</title>
        <authorList>
            <person name="Naruki M."/>
            <person name="Watanabe A."/>
            <person name="Warashina T."/>
            <person name="Morita T."/>
            <person name="Arakawa K."/>
        </authorList>
    </citation>
    <scope>NUCLEOTIDE SEQUENCE [LARGE SCALE GENOMIC DNA]</scope>
    <source>
        <strain evidence="1 2">CS-K2</strain>
    </source>
</reference>
<dbReference type="AlphaFoldDB" id="A0AA86IYB3"/>
<dbReference type="Gene3D" id="3.30.160.170">
    <property type="entry name" value="FlaG-like"/>
    <property type="match status" value="1"/>
</dbReference>
<evidence type="ECO:0000313" key="2">
    <source>
        <dbReference type="Proteomes" id="UP001329151"/>
    </source>
</evidence>
<keyword evidence="2" id="KW-1185">Reference proteome</keyword>
<dbReference type="PANTHER" id="PTHR37166:SF1">
    <property type="entry name" value="PROTEIN FLAG"/>
    <property type="match status" value="1"/>
</dbReference>
<dbReference type="SUPFAM" id="SSF160214">
    <property type="entry name" value="FlaG-like"/>
    <property type="match status" value="1"/>
</dbReference>
<sequence>MQKVAKMNISNMSDYATALQKPQDASNVKAITGNAPKPILGEGAELTVEEVIEVVQKANDALASNQSNLQFLIDNDNGRPIVQIVDRETQEILKQIPSVEMLKIAKAIEKMQGVLMSREV</sequence>
<dbReference type="KEGG" id="lto:RGQ30_10340"/>